<proteinExistence type="inferred from homology"/>
<reference evidence="4 5" key="1">
    <citation type="journal article" date="2015" name="BMC Genomics">
        <title>Gene expression during zombie ant biting behavior reflects the complexity underlying fungal parasitic behavioral manipulation.</title>
        <authorList>
            <person name="de Bekker C."/>
            <person name="Ohm R.A."/>
            <person name="Loreto R.G."/>
            <person name="Sebastian A."/>
            <person name="Albert I."/>
            <person name="Merrow M."/>
            <person name="Brachmann A."/>
            <person name="Hughes D.P."/>
        </authorList>
    </citation>
    <scope>NUCLEOTIDE SEQUENCE [LARGE SCALE GENOMIC DNA]</scope>
    <source>
        <strain evidence="4 5">SC16a</strain>
    </source>
</reference>
<feature type="repeat" description="PPR" evidence="2">
    <location>
        <begin position="137"/>
        <end position="171"/>
    </location>
</feature>
<dbReference type="EMBL" id="LAZP02000054">
    <property type="protein sequence ID" value="PFH61791.1"/>
    <property type="molecule type" value="Genomic_DNA"/>
</dbReference>
<sequence>MATGLRRGAFSLGWTVVRPPSYSTLPFRLLRGRQQQYSTASHEEELPEPSEANAATYCRLAMDLAENAPPSHQWNDNNDLQTQTQTSLSRLRRIVKKHLAYMDDPWKIGRYVEEALAKDRFDEALLLVRMVSKDRQVEVAWNHLISYLMKKQQLKKAFQLFNDMKKRGQLPNVSTYTILFNGCAISEHPKLAVSEAIKHYHVLLNSDRLRANTIHLNCTLNVCYKAGDLESLFLVADSINDSTRAPDSHTYSIILSAIRQDALKQVDGLTPEQKSAIRKKAVDRGKTVWTEIMDKWKKGRLVMDEGLVCVMGRLLLMNPRVEDRPQVLDLLKETLNLPNLAKGLDSDPYSEPPMQGVALCHSGSSTRRTVIGRNTLGLVIAVLTACRLTNVGIKYWNLMVRHYGIVPDRDNWYRMLGMLKKARASYHATDMLDMLPHEYACGKPYHIALQSCVRDNTNLNVVRNADRALDLMLERLPLPDLHALRLYLHVALVTHSGFRAIARAGAEADAKRQYGLQILAALDRLWEPYKRTYFHYFKEMTKPPRRPDVTDEIYNSQREVMALARHMYRAIVKLSDERLLPDEELQELRCRGAKINREIQAFYLKREKLEPKLKSSRPPSGLGPPERGRSSLAPSANHNDDPATGSSEVSPEGSGGGDDDDDRDTVQQQQEWEWVTTQELVDWKRPPVRESRS</sequence>
<name>A0A2A9PL71_OPHUN</name>
<dbReference type="PROSITE" id="PS51375">
    <property type="entry name" value="PPR"/>
    <property type="match status" value="1"/>
</dbReference>
<dbReference type="InterPro" id="IPR002885">
    <property type="entry name" value="PPR_rpt"/>
</dbReference>
<accession>A0A2A9PL71</accession>
<dbReference type="AlphaFoldDB" id="A0A2A9PL71"/>
<feature type="region of interest" description="Disordered" evidence="3">
    <location>
        <begin position="610"/>
        <end position="693"/>
    </location>
</feature>
<feature type="compositionally biased region" description="Basic and acidic residues" evidence="3">
    <location>
        <begin position="681"/>
        <end position="693"/>
    </location>
</feature>
<feature type="compositionally biased region" description="Low complexity" evidence="3">
    <location>
        <begin position="666"/>
        <end position="679"/>
    </location>
</feature>
<dbReference type="Gene3D" id="1.25.40.10">
    <property type="entry name" value="Tetratricopeptide repeat domain"/>
    <property type="match status" value="1"/>
</dbReference>
<evidence type="ECO:0000313" key="4">
    <source>
        <dbReference type="EMBL" id="PFH61791.1"/>
    </source>
</evidence>
<evidence type="ECO:0000313" key="5">
    <source>
        <dbReference type="Proteomes" id="UP000037136"/>
    </source>
</evidence>
<dbReference type="Pfam" id="PF13041">
    <property type="entry name" value="PPR_2"/>
    <property type="match status" value="1"/>
</dbReference>
<dbReference type="PANTHER" id="PTHR46128">
    <property type="entry name" value="MITOCHONDRIAL GROUP I INTRON SPLICING FACTOR CCM1"/>
    <property type="match status" value="1"/>
</dbReference>
<dbReference type="Proteomes" id="UP000037136">
    <property type="component" value="Unassembled WGS sequence"/>
</dbReference>
<comment type="caution">
    <text evidence="4">The sequence shown here is derived from an EMBL/GenBank/DDBJ whole genome shotgun (WGS) entry which is preliminary data.</text>
</comment>
<evidence type="ECO:0000256" key="2">
    <source>
        <dbReference type="PROSITE-ProRule" id="PRU00708"/>
    </source>
</evidence>
<dbReference type="STRING" id="268505.A0A2A9PL71"/>
<reference evidence="4 5" key="2">
    <citation type="journal article" date="2017" name="Sci. Rep.">
        <title>Ant-infecting Ophiocordyceps genomes reveal a high diversity of potential behavioral manipulation genes and a possible major role for enterotoxins.</title>
        <authorList>
            <person name="de Bekker C."/>
            <person name="Ohm R.A."/>
            <person name="Evans H.C."/>
            <person name="Brachmann A."/>
            <person name="Hughes D.P."/>
        </authorList>
    </citation>
    <scope>NUCLEOTIDE SEQUENCE [LARGE SCALE GENOMIC DNA]</scope>
    <source>
        <strain evidence="4 5">SC16a</strain>
    </source>
</reference>
<keyword evidence="5" id="KW-1185">Reference proteome</keyword>
<comment type="similarity">
    <text evidence="1">Belongs to the PPR family. P subfamily.</text>
</comment>
<protein>
    <recommendedName>
        <fullName evidence="6">Pentacotripeptide-repeat region of PRORP domain-containing protein</fullName>
    </recommendedName>
</protein>
<dbReference type="PANTHER" id="PTHR46128:SF329">
    <property type="entry name" value="MITOCHONDRIAL GROUP I INTRON SPLICING FACTOR DMR1"/>
    <property type="match status" value="1"/>
</dbReference>
<dbReference type="InterPro" id="IPR050872">
    <property type="entry name" value="PPR_P_subfamily"/>
</dbReference>
<evidence type="ECO:0008006" key="6">
    <source>
        <dbReference type="Google" id="ProtNLM"/>
    </source>
</evidence>
<dbReference type="OrthoDB" id="185373at2759"/>
<dbReference type="NCBIfam" id="TIGR00756">
    <property type="entry name" value="PPR"/>
    <property type="match status" value="1"/>
</dbReference>
<gene>
    <name evidence="4" type="ORF">XA68_16219</name>
</gene>
<dbReference type="InterPro" id="IPR011990">
    <property type="entry name" value="TPR-like_helical_dom_sf"/>
</dbReference>
<evidence type="ECO:0000256" key="1">
    <source>
        <dbReference type="ARBA" id="ARBA00007626"/>
    </source>
</evidence>
<organism evidence="4 5">
    <name type="scientific">Ophiocordyceps unilateralis</name>
    <name type="common">Zombie-ant fungus</name>
    <name type="synonym">Torrubia unilateralis</name>
    <dbReference type="NCBI Taxonomy" id="268505"/>
    <lineage>
        <taxon>Eukaryota</taxon>
        <taxon>Fungi</taxon>
        <taxon>Dikarya</taxon>
        <taxon>Ascomycota</taxon>
        <taxon>Pezizomycotina</taxon>
        <taxon>Sordariomycetes</taxon>
        <taxon>Hypocreomycetidae</taxon>
        <taxon>Hypocreales</taxon>
        <taxon>Ophiocordycipitaceae</taxon>
        <taxon>Ophiocordyceps</taxon>
    </lineage>
</organism>
<evidence type="ECO:0000256" key="3">
    <source>
        <dbReference type="SAM" id="MobiDB-lite"/>
    </source>
</evidence>